<dbReference type="EMBL" id="OBMM01000007">
    <property type="protein sequence ID" value="SOC29821.1"/>
    <property type="molecule type" value="Genomic_DNA"/>
</dbReference>
<sequence length="665" mass="74651">MSDRIPSIETPQLRTAPFRTPHILLDVVGFTHDPIESPNLGYRADQIWGLARFAPCEDVFPTSKSKSGIDVVTYLAARAQTESWVYRKFPVREFGLMREGRVWNNRIHSPIPDLEVFHAALDPKTARLEWLTHSMAHYQWINIPDNLEKFGPVELPSPRLLVSGRIKGADHQTQFIMSCADFLWYLTGYCSELLVGLMNGKTQPVVERFYREPFELEHGHIRIYPKNYNAGAKFAAAIELANILSMGKNAEAFLGQCGSLILKGLSPYRWPICPPRLILPFSDPFEIKFAGFSAGLTSDIRLPLEYDITESSHAINVLQIQRIRALRLASTIQVIVPAKPENKAFETEDGVFSVTRTGGQEIIGVTSEPADLGFDGETLNLEASDFVPPNADIRIEKHQEQLEQNQIGPKYQFVEGDVASGSFAEPFSSGTLHSTLEFSPDVDIEIAQQLRKRKATVARDLFGCSPKIPLPFHLVELVDDGQSEELRPEPGGDPIDYPLPDLARALATLQRKTGNQIATLGDDWIPVADGKFAVIEFPSTGEWPGCIPLRKAGNGRNLLVMVCRVPNRGKFSYLMFIERRLRNGLYEGRPAFVAHPVTLLKLPVRLIRDILYFTMRADHEVDGMNGWPTTLDLLSTVNCYAKRLERDDPKPENMPLIIEELLQLS</sequence>
<protein>
    <submittedName>
        <fullName evidence="1">Uncharacterized protein</fullName>
    </submittedName>
</protein>
<name>A0A285U0X7_9PROT</name>
<dbReference type="Proteomes" id="UP000219068">
    <property type="component" value="Unassembled WGS sequence"/>
</dbReference>
<evidence type="ECO:0000313" key="3">
    <source>
        <dbReference type="Proteomes" id="UP000219068"/>
    </source>
</evidence>
<organism evidence="1 3">
    <name type="scientific">Thalassospira xiamenensis</name>
    <dbReference type="NCBI Taxonomy" id="220697"/>
    <lineage>
        <taxon>Bacteria</taxon>
        <taxon>Pseudomonadati</taxon>
        <taxon>Pseudomonadota</taxon>
        <taxon>Alphaproteobacteria</taxon>
        <taxon>Rhodospirillales</taxon>
        <taxon>Thalassospiraceae</taxon>
        <taxon>Thalassospira</taxon>
    </lineage>
</organism>
<proteinExistence type="predicted"/>
<evidence type="ECO:0000313" key="1">
    <source>
        <dbReference type="EMBL" id="SOC29821.1"/>
    </source>
</evidence>
<accession>A0A285U0X7</accession>
<dbReference type="EMBL" id="OBMM01000011">
    <property type="protein sequence ID" value="SOC30899.1"/>
    <property type="molecule type" value="Genomic_DNA"/>
</dbReference>
<reference evidence="1 3" key="1">
    <citation type="submission" date="2017-08" db="EMBL/GenBank/DDBJ databases">
        <authorList>
            <person name="de Groot N.N."/>
        </authorList>
    </citation>
    <scope>NUCLEOTIDE SEQUENCE [LARGE SCALE GENOMIC DNA]</scope>
    <source>
        <strain evidence="1 3">USBA 78</strain>
    </source>
</reference>
<dbReference type="AlphaFoldDB" id="A0A285U0X7"/>
<dbReference type="RefSeq" id="WP_142994597.1">
    <property type="nucleotide sequence ID" value="NZ_OBMM01000007.1"/>
</dbReference>
<gene>
    <name evidence="1" type="ORF">SAMN05428964_107299</name>
    <name evidence="2" type="ORF">SAMN05428964_1113</name>
</gene>
<evidence type="ECO:0000313" key="2">
    <source>
        <dbReference type="EMBL" id="SOC30899.1"/>
    </source>
</evidence>